<feature type="non-terminal residue" evidence="2">
    <location>
        <position position="1"/>
    </location>
</feature>
<comment type="caution">
    <text evidence="2">The sequence shown here is derived from an EMBL/GenBank/DDBJ whole genome shotgun (WGS) entry which is preliminary data.</text>
</comment>
<keyword evidence="1" id="KW-0175">Coiled coil</keyword>
<dbReference type="OrthoDB" id="188741at2759"/>
<dbReference type="PANTHER" id="PTHR16275">
    <property type="entry name" value="COILED-COIL DOMAIN-CONTAINING PROTEIN 40"/>
    <property type="match status" value="1"/>
</dbReference>
<reference evidence="2" key="2">
    <citation type="submission" date="2017-10" db="EMBL/GenBank/DDBJ databases">
        <title>Ladona fulva Genome sequencing and assembly.</title>
        <authorList>
            <person name="Murali S."/>
            <person name="Richards S."/>
            <person name="Bandaranaike D."/>
            <person name="Bellair M."/>
            <person name="Blankenburg K."/>
            <person name="Chao H."/>
            <person name="Dinh H."/>
            <person name="Doddapaneni H."/>
            <person name="Dugan-Rocha S."/>
            <person name="Elkadiri S."/>
            <person name="Gnanaolivu R."/>
            <person name="Hernandez B."/>
            <person name="Skinner E."/>
            <person name="Javaid M."/>
            <person name="Lee S."/>
            <person name="Li M."/>
            <person name="Ming W."/>
            <person name="Munidasa M."/>
            <person name="Muniz J."/>
            <person name="Nguyen L."/>
            <person name="Hughes D."/>
            <person name="Osuji N."/>
            <person name="Pu L.-L."/>
            <person name="Puazo M."/>
            <person name="Qu C."/>
            <person name="Quiroz J."/>
            <person name="Raj R."/>
            <person name="Weissenberger G."/>
            <person name="Xin Y."/>
            <person name="Zou X."/>
            <person name="Han Y."/>
            <person name="Worley K."/>
            <person name="Muzny D."/>
            <person name="Gibbs R."/>
        </authorList>
    </citation>
    <scope>NUCLEOTIDE SEQUENCE</scope>
    <source>
        <strain evidence="2">Sampled in the wild</strain>
    </source>
</reference>
<sequence length="305" mass="35389">MIMLRITVEYLKVKHQVTELDMFLKIKEEEKASLDLTLADANTDLEALGVEENNLMKAWQGAILAIKKRDEVYFQTVDEVRELKLQLNNVNGEIEGVRKASRKEMEKNEELTLLLHKAESNVQNYKSEIARLQEKENALNLELSKLTQMLQQTEKDLEDSVMATKQRENERIIIQKKIEKSTAQQISLEDQIMNILHDQITEDKFAKRLHTTIIDIKDKIREKELKLTHLENTMANSLLEIEQQNSENERLSLNLEDLRSKLVTIEKEVAQGDEELKKSITLLKKKQDTLDVLNKQVDKLISSKG</sequence>
<dbReference type="Proteomes" id="UP000792457">
    <property type="component" value="Unassembled WGS sequence"/>
</dbReference>
<gene>
    <name evidence="2" type="ORF">J437_LFUL005461</name>
</gene>
<evidence type="ECO:0000313" key="2">
    <source>
        <dbReference type="EMBL" id="KAG8224858.1"/>
    </source>
</evidence>
<proteinExistence type="predicted"/>
<dbReference type="GO" id="GO:0005737">
    <property type="term" value="C:cytoplasm"/>
    <property type="evidence" value="ECO:0007669"/>
    <property type="project" value="TreeGrafter"/>
</dbReference>
<protein>
    <submittedName>
        <fullName evidence="2">Uncharacterized protein</fullName>
    </submittedName>
</protein>
<dbReference type="GO" id="GO:0035082">
    <property type="term" value="P:axoneme assembly"/>
    <property type="evidence" value="ECO:0007669"/>
    <property type="project" value="InterPro"/>
</dbReference>
<dbReference type="InterPro" id="IPR037386">
    <property type="entry name" value="CCDC40"/>
</dbReference>
<dbReference type="AlphaFoldDB" id="A0A8K0JYU2"/>
<accession>A0A8K0JYU2</accession>
<name>A0A8K0JYU2_LADFU</name>
<dbReference type="EMBL" id="KZ308213">
    <property type="protein sequence ID" value="KAG8224858.1"/>
    <property type="molecule type" value="Genomic_DNA"/>
</dbReference>
<feature type="coiled-coil region" evidence="1">
    <location>
        <begin position="80"/>
        <end position="156"/>
    </location>
</feature>
<evidence type="ECO:0000313" key="3">
    <source>
        <dbReference type="Proteomes" id="UP000792457"/>
    </source>
</evidence>
<evidence type="ECO:0000256" key="1">
    <source>
        <dbReference type="SAM" id="Coils"/>
    </source>
</evidence>
<dbReference type="PANTHER" id="PTHR16275:SF8">
    <property type="entry name" value="COILED-COIL DOMAIN-CONTAINING PROTEIN 40"/>
    <property type="match status" value="1"/>
</dbReference>
<feature type="coiled-coil region" evidence="1">
    <location>
        <begin position="213"/>
        <end position="303"/>
    </location>
</feature>
<reference evidence="2" key="1">
    <citation type="submission" date="2013-04" db="EMBL/GenBank/DDBJ databases">
        <authorList>
            <person name="Qu J."/>
            <person name="Murali S.C."/>
            <person name="Bandaranaike D."/>
            <person name="Bellair M."/>
            <person name="Blankenburg K."/>
            <person name="Chao H."/>
            <person name="Dinh H."/>
            <person name="Doddapaneni H."/>
            <person name="Downs B."/>
            <person name="Dugan-Rocha S."/>
            <person name="Elkadiri S."/>
            <person name="Gnanaolivu R.D."/>
            <person name="Hernandez B."/>
            <person name="Javaid M."/>
            <person name="Jayaseelan J.C."/>
            <person name="Lee S."/>
            <person name="Li M."/>
            <person name="Ming W."/>
            <person name="Munidasa M."/>
            <person name="Muniz J."/>
            <person name="Nguyen L."/>
            <person name="Ongeri F."/>
            <person name="Osuji N."/>
            <person name="Pu L.-L."/>
            <person name="Puazo M."/>
            <person name="Qu C."/>
            <person name="Quiroz J."/>
            <person name="Raj R."/>
            <person name="Weissenberger G."/>
            <person name="Xin Y."/>
            <person name="Zou X."/>
            <person name="Han Y."/>
            <person name="Richards S."/>
            <person name="Worley K."/>
            <person name="Muzny D."/>
            <person name="Gibbs R."/>
        </authorList>
    </citation>
    <scope>NUCLEOTIDE SEQUENCE</scope>
    <source>
        <strain evidence="2">Sampled in the wild</strain>
    </source>
</reference>
<keyword evidence="3" id="KW-1185">Reference proteome</keyword>
<organism evidence="2 3">
    <name type="scientific">Ladona fulva</name>
    <name type="common">Scarce chaser dragonfly</name>
    <name type="synonym">Libellula fulva</name>
    <dbReference type="NCBI Taxonomy" id="123851"/>
    <lineage>
        <taxon>Eukaryota</taxon>
        <taxon>Metazoa</taxon>
        <taxon>Ecdysozoa</taxon>
        <taxon>Arthropoda</taxon>
        <taxon>Hexapoda</taxon>
        <taxon>Insecta</taxon>
        <taxon>Pterygota</taxon>
        <taxon>Palaeoptera</taxon>
        <taxon>Odonata</taxon>
        <taxon>Epiprocta</taxon>
        <taxon>Anisoptera</taxon>
        <taxon>Libelluloidea</taxon>
        <taxon>Libellulidae</taxon>
        <taxon>Ladona</taxon>
    </lineage>
</organism>